<dbReference type="AlphaFoldDB" id="A0A8J6A082"/>
<comment type="caution">
    <text evidence="9">The sequence shown here is derived from an EMBL/GenBank/DDBJ whole genome shotgun (WGS) entry which is preliminary data.</text>
</comment>
<feature type="compositionally biased region" description="Pro residues" evidence="6">
    <location>
        <begin position="688"/>
        <end position="698"/>
    </location>
</feature>
<dbReference type="PANTHER" id="PTHR22800:SF242">
    <property type="entry name" value="NKG2-A_NKG2-B TYPE II INTEGRAL MEMBRANE PROTEIN"/>
    <property type="match status" value="1"/>
</dbReference>
<keyword evidence="5 7" id="KW-0472">Membrane</keyword>
<name>A0A8J6A082_GALPY</name>
<dbReference type="InterPro" id="IPR016187">
    <property type="entry name" value="CTDL_fold"/>
</dbReference>
<feature type="compositionally biased region" description="Polar residues" evidence="6">
    <location>
        <begin position="28"/>
        <end position="37"/>
    </location>
</feature>
<feature type="compositionally biased region" description="Polar residues" evidence="6">
    <location>
        <begin position="704"/>
        <end position="719"/>
    </location>
</feature>
<evidence type="ECO:0000256" key="1">
    <source>
        <dbReference type="ARBA" id="ARBA00004606"/>
    </source>
</evidence>
<feature type="region of interest" description="Disordered" evidence="6">
    <location>
        <begin position="686"/>
        <end position="719"/>
    </location>
</feature>
<feature type="compositionally biased region" description="Polar residues" evidence="6">
    <location>
        <begin position="788"/>
        <end position="797"/>
    </location>
</feature>
<evidence type="ECO:0000313" key="10">
    <source>
        <dbReference type="Proteomes" id="UP000700334"/>
    </source>
</evidence>
<dbReference type="InterPro" id="IPR050919">
    <property type="entry name" value="NKG2/CD94_NK_receptors"/>
</dbReference>
<feature type="region of interest" description="Disordered" evidence="6">
    <location>
        <begin position="423"/>
        <end position="449"/>
    </location>
</feature>
<feature type="compositionally biased region" description="Basic and acidic residues" evidence="6">
    <location>
        <begin position="848"/>
        <end position="859"/>
    </location>
</feature>
<feature type="compositionally biased region" description="Basic and acidic residues" evidence="6">
    <location>
        <begin position="12"/>
        <end position="21"/>
    </location>
</feature>
<feature type="region of interest" description="Disordered" evidence="6">
    <location>
        <begin position="817"/>
        <end position="862"/>
    </location>
</feature>
<evidence type="ECO:0000256" key="7">
    <source>
        <dbReference type="SAM" id="Phobius"/>
    </source>
</evidence>
<evidence type="ECO:0000256" key="6">
    <source>
        <dbReference type="SAM" id="MobiDB-lite"/>
    </source>
</evidence>
<dbReference type="EMBL" id="JAGFMF010011805">
    <property type="protein sequence ID" value="KAG8511923.1"/>
    <property type="molecule type" value="Genomic_DNA"/>
</dbReference>
<evidence type="ECO:0000259" key="8">
    <source>
        <dbReference type="PROSITE" id="PS50041"/>
    </source>
</evidence>
<keyword evidence="3" id="KW-0735">Signal-anchor</keyword>
<feature type="compositionally biased region" description="Polar residues" evidence="6">
    <location>
        <begin position="1098"/>
        <end position="1107"/>
    </location>
</feature>
<feature type="region of interest" description="Disordered" evidence="6">
    <location>
        <begin position="750"/>
        <end position="797"/>
    </location>
</feature>
<dbReference type="OrthoDB" id="9665658at2759"/>
<dbReference type="GO" id="GO:0016020">
    <property type="term" value="C:membrane"/>
    <property type="evidence" value="ECO:0007669"/>
    <property type="project" value="UniProtKB-SubCell"/>
</dbReference>
<dbReference type="InterPro" id="IPR001304">
    <property type="entry name" value="C-type_lectin-like"/>
</dbReference>
<dbReference type="PROSITE" id="PS50041">
    <property type="entry name" value="C_TYPE_LECTIN_2"/>
    <property type="match status" value="1"/>
</dbReference>
<gene>
    <name evidence="9" type="ORF">J0S82_000502</name>
</gene>
<feature type="domain" description="C-type lectin" evidence="8">
    <location>
        <begin position="597"/>
        <end position="659"/>
    </location>
</feature>
<feature type="compositionally biased region" description="Low complexity" evidence="6">
    <location>
        <begin position="823"/>
        <end position="839"/>
    </location>
</feature>
<evidence type="ECO:0000313" key="9">
    <source>
        <dbReference type="EMBL" id="KAG8511923.1"/>
    </source>
</evidence>
<keyword evidence="4 7" id="KW-1133">Transmembrane helix</keyword>
<keyword evidence="2 7" id="KW-0812">Transmembrane</keyword>
<evidence type="ECO:0000256" key="5">
    <source>
        <dbReference type="ARBA" id="ARBA00023136"/>
    </source>
</evidence>
<comment type="subcellular location">
    <subcellularLocation>
        <location evidence="1">Membrane</location>
        <topology evidence="1">Single-pass type II membrane protein</topology>
    </subcellularLocation>
</comment>
<dbReference type="SUPFAM" id="SSF56436">
    <property type="entry name" value="C-type lectin-like"/>
    <property type="match status" value="3"/>
</dbReference>
<reference evidence="9" key="1">
    <citation type="journal article" date="2021" name="Evol. Appl.">
        <title>The genome of the Pyrenean desman and the effects of bottlenecks and inbreeding on the genomic landscape of an endangered species.</title>
        <authorList>
            <person name="Escoda L."/>
            <person name="Castresana J."/>
        </authorList>
    </citation>
    <scope>NUCLEOTIDE SEQUENCE</scope>
    <source>
        <strain evidence="9">IBE-C5619</strain>
    </source>
</reference>
<evidence type="ECO:0000256" key="4">
    <source>
        <dbReference type="ARBA" id="ARBA00022989"/>
    </source>
</evidence>
<feature type="compositionally biased region" description="Basic and acidic residues" evidence="6">
    <location>
        <begin position="44"/>
        <end position="53"/>
    </location>
</feature>
<evidence type="ECO:0000256" key="3">
    <source>
        <dbReference type="ARBA" id="ARBA00022968"/>
    </source>
</evidence>
<proteinExistence type="predicted"/>
<feature type="compositionally biased region" description="Polar residues" evidence="6">
    <location>
        <begin position="1129"/>
        <end position="1140"/>
    </location>
</feature>
<feature type="region of interest" description="Disordered" evidence="6">
    <location>
        <begin position="1083"/>
        <end position="1187"/>
    </location>
</feature>
<feature type="compositionally biased region" description="Basic and acidic residues" evidence="6">
    <location>
        <begin position="1114"/>
        <end position="1123"/>
    </location>
</feature>
<evidence type="ECO:0000256" key="2">
    <source>
        <dbReference type="ARBA" id="ARBA00022692"/>
    </source>
</evidence>
<dbReference type="GO" id="GO:0002223">
    <property type="term" value="P:stimulatory C-type lectin receptor signaling pathway"/>
    <property type="evidence" value="ECO:0007669"/>
    <property type="project" value="TreeGrafter"/>
</dbReference>
<dbReference type="InterPro" id="IPR016186">
    <property type="entry name" value="C-type_lectin-like/link_sf"/>
</dbReference>
<dbReference type="GO" id="GO:0045954">
    <property type="term" value="P:positive regulation of natural killer cell mediated cytotoxicity"/>
    <property type="evidence" value="ECO:0007669"/>
    <property type="project" value="TreeGrafter"/>
</dbReference>
<feature type="transmembrane region" description="Helical" evidence="7">
    <location>
        <begin position="103"/>
        <end position="125"/>
    </location>
</feature>
<organism evidence="9 10">
    <name type="scientific">Galemys pyrenaicus</name>
    <name type="common">Iberian desman</name>
    <name type="synonym">Pyrenean desman</name>
    <dbReference type="NCBI Taxonomy" id="202257"/>
    <lineage>
        <taxon>Eukaryota</taxon>
        <taxon>Metazoa</taxon>
        <taxon>Chordata</taxon>
        <taxon>Craniata</taxon>
        <taxon>Vertebrata</taxon>
        <taxon>Euteleostomi</taxon>
        <taxon>Mammalia</taxon>
        <taxon>Eutheria</taxon>
        <taxon>Laurasiatheria</taxon>
        <taxon>Eulipotyphla</taxon>
        <taxon>Talpidae</taxon>
        <taxon>Galemys</taxon>
    </lineage>
</organism>
<dbReference type="SMART" id="SM00034">
    <property type="entry name" value="CLECT"/>
    <property type="match status" value="3"/>
</dbReference>
<dbReference type="Proteomes" id="UP000700334">
    <property type="component" value="Unassembled WGS sequence"/>
</dbReference>
<sequence>MSDQRVTYSELHLAKGADRQQVRPKGGKSSSLETPQGVTYAELHLAKGADRQQVRPKGGKSSSPETPQDVTYVELTLHGAARAPQENCKSRHCTGSAAPPEKLVAGLLGLACLVLMCGVIGAVMASHCGPCPEGWVSYSNNCYYFSAEKKTWSESVRACESKNAQLLYVESEQELVGMSYSPAPPEKLLAGFLGLCCLVLVCRIGALMAYADEESLLTPDSGKLIVLSNNSQSHSASHCGPCPEGWVSYSNNCYYFSAETKSWSESVRACESKNAQLLYVESEQELVSLHVCELCTCPAHSVSLVGEVMHVQLWTLSLSWPCPWGRPAPAHGTLLSGDNGPAVPLQGFLKSISALSWTGVYRSGRAAHSGWSFPRGCRDPHSVSDTQRRWRGLLASARPPVSALAAPSALALQSPRTCVRMGGRGPMPPSRRQSRSWTQGHGPGQVRLRVPAQGSPLCGLGDEDRPRAPLWGRSWVTRCSEEQVMPAGLGGGRGLGQVRVLFPETQARPGGSLGLRGSSPCVTRVRGPCLSFRVSVSSCRFCPADSPLPRAQVAAEVMGIIGLVLVSTVIQLHVLISDNPSTAHHCVDPCPEGWVMFSGSCYYVSTESRTWRESEAACAAESSSLLHADNQAEMEFLSIFPVSSWVDLARSTHDNSHMWPVSSDFSTNIIVRYDIIVRTLQFRYCPHGPSPTQPPPSQPQSQTLRLSQKMNHGEASQSLQLTGTEALSSELLRSGQHPAHPPCSCLCQPEKPAPGSRRESPALPCVPTASHSKLAAVPTREHRDRPSSADQSRTVTTGDHVPCARVSLRRPVWRLSHTDALTGSGSQQRGSQRGWKSGGTDWAPGVGHEGEQSRSDDHGAAGGQKVNKCLRAVVSTSCVPSPKSTLRTPACAVTSVTTENLSDLVTGTSRTFNLLDKDHEEETTETLKYDFCHFASRAQGLARDRSGLLSEYASAAGLTGTTLVERPGPHIVSLLSEYAPRSLRTPPAQARSPAVRLPTSDAACRAFPTCAVQSAPCPRWGRKDFRRDARAAHLHRVSLSSLRPAAVLSSVCYLPSSSDHRAAPGAQAAEMSDQRVTYSELHLAKGADRQQVRPKGGKSSSLETPQGVTYAELHLAKGADRQQVKTKGGKTSSPETTQGVTYAELTLHGASRAPQDNRKSRHCTGETGVDTVRGHAWAGGEQRKGMS</sequence>
<feature type="region of interest" description="Disordered" evidence="6">
    <location>
        <begin position="1"/>
        <end position="68"/>
    </location>
</feature>
<protein>
    <submittedName>
        <fullName evidence="9">NKG2-A/NKG2-B type II integral membrane protein</fullName>
    </submittedName>
</protein>
<dbReference type="PANTHER" id="PTHR22800">
    <property type="entry name" value="C-TYPE LECTIN PROTEINS"/>
    <property type="match status" value="1"/>
</dbReference>
<dbReference type="Gene3D" id="3.10.100.10">
    <property type="entry name" value="Mannose-Binding Protein A, subunit A"/>
    <property type="match status" value="3"/>
</dbReference>
<accession>A0A8J6A082</accession>
<keyword evidence="10" id="KW-1185">Reference proteome</keyword>